<dbReference type="PANTHER" id="PTHR32278:SF135">
    <property type="entry name" value="F-BOX PROTEIN PP2-B12"/>
    <property type="match status" value="1"/>
</dbReference>
<organism evidence="1 2">
    <name type="scientific">Tagetes erecta</name>
    <name type="common">African marigold</name>
    <dbReference type="NCBI Taxonomy" id="13708"/>
    <lineage>
        <taxon>Eukaryota</taxon>
        <taxon>Viridiplantae</taxon>
        <taxon>Streptophyta</taxon>
        <taxon>Embryophyta</taxon>
        <taxon>Tracheophyta</taxon>
        <taxon>Spermatophyta</taxon>
        <taxon>Magnoliopsida</taxon>
        <taxon>eudicotyledons</taxon>
        <taxon>Gunneridae</taxon>
        <taxon>Pentapetalae</taxon>
        <taxon>asterids</taxon>
        <taxon>campanulids</taxon>
        <taxon>Asterales</taxon>
        <taxon>Asteraceae</taxon>
        <taxon>Asteroideae</taxon>
        <taxon>Heliantheae alliance</taxon>
        <taxon>Tageteae</taxon>
        <taxon>Tagetes</taxon>
    </lineage>
</organism>
<accession>A0AAD8JMZ3</accession>
<dbReference type="PANTHER" id="PTHR32278">
    <property type="entry name" value="F-BOX DOMAIN-CONTAINING PROTEIN"/>
    <property type="match status" value="1"/>
</dbReference>
<evidence type="ECO:0000313" key="2">
    <source>
        <dbReference type="Proteomes" id="UP001229421"/>
    </source>
</evidence>
<gene>
    <name evidence="1" type="ORF">QVD17_41690</name>
</gene>
<proteinExistence type="predicted"/>
<name>A0AAD8JMZ3_TARER</name>
<dbReference type="AlphaFoldDB" id="A0AAD8JMZ3"/>
<protein>
    <submittedName>
        <fullName evidence="1">Uncharacterized protein</fullName>
    </submittedName>
</protein>
<evidence type="ECO:0000313" key="1">
    <source>
        <dbReference type="EMBL" id="KAK1406394.1"/>
    </source>
</evidence>
<dbReference type="EMBL" id="JAUHHV010000012">
    <property type="protein sequence ID" value="KAK1406394.1"/>
    <property type="molecule type" value="Genomic_DNA"/>
</dbReference>
<dbReference type="Pfam" id="PF14299">
    <property type="entry name" value="PP2"/>
    <property type="match status" value="1"/>
</dbReference>
<reference evidence="1" key="1">
    <citation type="journal article" date="2023" name="bioRxiv">
        <title>Improved chromosome-level genome assembly for marigold (Tagetes erecta).</title>
        <authorList>
            <person name="Jiang F."/>
            <person name="Yuan L."/>
            <person name="Wang S."/>
            <person name="Wang H."/>
            <person name="Xu D."/>
            <person name="Wang A."/>
            <person name="Fan W."/>
        </authorList>
    </citation>
    <scope>NUCLEOTIDE SEQUENCE</scope>
    <source>
        <strain evidence="1">WSJ</strain>
        <tissue evidence="1">Leaf</tissue>
    </source>
</reference>
<dbReference type="InterPro" id="IPR025886">
    <property type="entry name" value="PP2-like"/>
</dbReference>
<comment type="caution">
    <text evidence="1">The sequence shown here is derived from an EMBL/GenBank/DDBJ whole genome shotgun (WGS) entry which is preliminary data.</text>
</comment>
<dbReference type="Proteomes" id="UP001229421">
    <property type="component" value="Unassembled WGS sequence"/>
</dbReference>
<sequence length="280" mass="32418">MDHKSLEIFSGIAYRCLKESREDRPKMVKVVKELQAALESQELHDCQEGLESEEFSEWDSPLIYYEEITKAVEPPLNYKSRVHLRKHLSKGVLLNDGKTWFYLDKNGKKCHMLSTRAAGIHGQSMLHQCLPESRFGEACQFDSQKLVTYGLVRYYLVSTKTIYASYLVYKLPEVHSRFEAPIKVWGENYLDLGYISWYIYLVRPQTPLIRPKDGESTHNPINKPKIKGLPQQRNDGWMEVVIWEFNTATTEPIYMGLQLETCGVEKLSGLIIQGIEIRPI</sequence>
<keyword evidence="2" id="KW-1185">Reference proteome</keyword>